<gene>
    <name evidence="2" type="ORF">FHG64_05630</name>
</gene>
<evidence type="ECO:0008006" key="4">
    <source>
        <dbReference type="Google" id="ProtNLM"/>
    </source>
</evidence>
<evidence type="ECO:0000313" key="3">
    <source>
        <dbReference type="Proteomes" id="UP000309016"/>
    </source>
</evidence>
<feature type="chain" id="PRO_5022696676" description="Outer membrane protein beta-barrel domain-containing protein" evidence="1">
    <location>
        <begin position="20"/>
        <end position="208"/>
    </location>
</feature>
<dbReference type="RefSeq" id="WP_139065509.1">
    <property type="nucleotide sequence ID" value="NZ_CP040812.1"/>
</dbReference>
<dbReference type="Proteomes" id="UP000309016">
    <property type="component" value="Chromosome"/>
</dbReference>
<dbReference type="KEGG" id="afla:FHG64_05630"/>
<dbReference type="OrthoDB" id="978267at2"/>
<organism evidence="2 3">
    <name type="scientific">Antarcticibacterium flavum</name>
    <dbReference type="NCBI Taxonomy" id="2058175"/>
    <lineage>
        <taxon>Bacteria</taxon>
        <taxon>Pseudomonadati</taxon>
        <taxon>Bacteroidota</taxon>
        <taxon>Flavobacteriia</taxon>
        <taxon>Flavobacteriales</taxon>
        <taxon>Flavobacteriaceae</taxon>
        <taxon>Antarcticibacterium</taxon>
    </lineage>
</organism>
<reference evidence="2 3" key="1">
    <citation type="submission" date="2019-06" db="EMBL/GenBank/DDBJ databases">
        <title>Complete genome sequence of Antarcticibacterium flavum KCTC 52984T from an Antarctic marine sediment.</title>
        <authorList>
            <person name="Lee Y.M."/>
            <person name="Shin S.C."/>
        </authorList>
    </citation>
    <scope>NUCLEOTIDE SEQUENCE [LARGE SCALE GENOMIC DNA]</scope>
    <source>
        <strain evidence="2 3">KCTC 52984</strain>
    </source>
</reference>
<accession>A0A5B7X009</accession>
<feature type="signal peptide" evidence="1">
    <location>
        <begin position="1"/>
        <end position="19"/>
    </location>
</feature>
<keyword evidence="1" id="KW-0732">Signal</keyword>
<dbReference type="EMBL" id="CP040812">
    <property type="protein sequence ID" value="QCY68924.1"/>
    <property type="molecule type" value="Genomic_DNA"/>
</dbReference>
<dbReference type="AlphaFoldDB" id="A0A5B7X009"/>
<evidence type="ECO:0000256" key="1">
    <source>
        <dbReference type="SAM" id="SignalP"/>
    </source>
</evidence>
<evidence type="ECO:0000313" key="2">
    <source>
        <dbReference type="EMBL" id="QCY68924.1"/>
    </source>
</evidence>
<protein>
    <recommendedName>
        <fullName evidence="4">Outer membrane protein beta-barrel domain-containing protein</fullName>
    </recommendedName>
</protein>
<keyword evidence="3" id="KW-1185">Reference proteome</keyword>
<name>A0A5B7X009_9FLAO</name>
<sequence>MKKTLILLFILFCFNTVHAQFAQNHAIYHSAEVSAGNYLGVDINANYVLRESYSFKIGYSGFIRRPVAAPENYSSGIIGLLTLGLANPYDQLQNIQLMAGKVYKFNKKGTIRANLSLGVAFTIINEPTNWEPVETSSFLAQNYTYDYQSYNTLSLIINPKLEFPFTRYYGLSLSPLLQINKDRMYFGIGIGQMIGLLRGRYEQEESSD</sequence>
<proteinExistence type="predicted"/>